<proteinExistence type="predicted"/>
<name>A0ABU8FL27_9BACI</name>
<dbReference type="Proteomes" id="UP001372526">
    <property type="component" value="Unassembled WGS sequence"/>
</dbReference>
<evidence type="ECO:0000313" key="2">
    <source>
        <dbReference type="Proteomes" id="UP001372526"/>
    </source>
</evidence>
<evidence type="ECO:0000313" key="1">
    <source>
        <dbReference type="EMBL" id="MEI4803208.1"/>
    </source>
</evidence>
<keyword evidence="2" id="KW-1185">Reference proteome</keyword>
<gene>
    <name evidence="1" type="ORF">WAZ07_18305</name>
</gene>
<reference evidence="1 2" key="1">
    <citation type="submission" date="2024-01" db="EMBL/GenBank/DDBJ databases">
        <title>Seven novel Bacillus-like species.</title>
        <authorList>
            <person name="Liu G."/>
        </authorList>
    </citation>
    <scope>NUCLEOTIDE SEQUENCE [LARGE SCALE GENOMIC DNA]</scope>
    <source>
        <strain evidence="1 2">FJAT-51639</strain>
    </source>
</reference>
<protein>
    <submittedName>
        <fullName evidence="1">Uncharacterized protein</fullName>
    </submittedName>
</protein>
<sequence length="183" mass="21737">MRKEELYQEAEHCMKFTNEEILRYFVKPLSMNPDVDIRIVSDDEEIPGDLDKTIETVCLDGEREGFFVNFIGCQTSIFILDTEIMFIDDKTKVNYTSSDTAYNVVYEGNLRCMTHKEILDMFVEIINYCIGTYEIYVQEEEIDNMNYNSYQTFKYEINLKVNKGEKKKLTYNNVYINIEDKWS</sequence>
<dbReference type="RefSeq" id="WP_336473585.1">
    <property type="nucleotide sequence ID" value="NZ_JBAWSX010000012.1"/>
</dbReference>
<organism evidence="1 2">
    <name type="scientific">Bacillus bruguierae</name>
    <dbReference type="NCBI Taxonomy" id="3127667"/>
    <lineage>
        <taxon>Bacteria</taxon>
        <taxon>Bacillati</taxon>
        <taxon>Bacillota</taxon>
        <taxon>Bacilli</taxon>
        <taxon>Bacillales</taxon>
        <taxon>Bacillaceae</taxon>
        <taxon>Bacillus</taxon>
    </lineage>
</organism>
<comment type="caution">
    <text evidence="1">The sequence shown here is derived from an EMBL/GenBank/DDBJ whole genome shotgun (WGS) entry which is preliminary data.</text>
</comment>
<accession>A0ABU8FL27</accession>
<dbReference type="EMBL" id="JBAWSX010000012">
    <property type="protein sequence ID" value="MEI4803208.1"/>
    <property type="molecule type" value="Genomic_DNA"/>
</dbReference>